<evidence type="ECO:0000313" key="1">
    <source>
        <dbReference type="EMBL" id="QFG67686.1"/>
    </source>
</evidence>
<dbReference type="KEGG" id="serw:FY030_02140"/>
<gene>
    <name evidence="1" type="ORF">FY030_02140</name>
</gene>
<dbReference type="EMBL" id="CP044427">
    <property type="protein sequence ID" value="QFG67686.1"/>
    <property type="molecule type" value="Genomic_DNA"/>
</dbReference>
<proteinExistence type="predicted"/>
<keyword evidence="2" id="KW-1185">Reference proteome</keyword>
<sequence length="162" mass="18554">MPKYKLTGASAGVGGFSLGAQWQVDLSDRDVAVQLIDELEDRRLLWPAHHREDPLRCAASASYIRQFIGTLLRTPGLGRELKTELKTIRRHFTEFMSNLSTYDLDRPPPVDLQALERVLRWLREPVGEQVGLLAAQYQIDVSAELAQIVPDRCEWFFREFNS</sequence>
<name>A0A5J6V319_9MICO</name>
<dbReference type="Proteomes" id="UP000326546">
    <property type="component" value="Chromosome"/>
</dbReference>
<protein>
    <submittedName>
        <fullName evidence="1">Uncharacterized protein</fullName>
    </submittedName>
</protein>
<accession>A0A5J6V319</accession>
<dbReference type="OrthoDB" id="5148662at2"/>
<dbReference type="RefSeq" id="WP_158060080.1">
    <property type="nucleotide sequence ID" value="NZ_CP044427.1"/>
</dbReference>
<organism evidence="1 2">
    <name type="scientific">Ornithinimicrobium pratense</name>
    <dbReference type="NCBI Taxonomy" id="2593973"/>
    <lineage>
        <taxon>Bacteria</taxon>
        <taxon>Bacillati</taxon>
        <taxon>Actinomycetota</taxon>
        <taxon>Actinomycetes</taxon>
        <taxon>Micrococcales</taxon>
        <taxon>Ornithinimicrobiaceae</taxon>
        <taxon>Ornithinimicrobium</taxon>
    </lineage>
</organism>
<reference evidence="1 2" key="1">
    <citation type="submission" date="2019-09" db="EMBL/GenBank/DDBJ databases">
        <title>Serinicoccus pratensis sp. nov., isolated from meadow soil.</title>
        <authorList>
            <person name="Zhang W."/>
        </authorList>
    </citation>
    <scope>NUCLEOTIDE SEQUENCE [LARGE SCALE GENOMIC DNA]</scope>
    <source>
        <strain evidence="1 2">W204</strain>
    </source>
</reference>
<dbReference type="AlphaFoldDB" id="A0A5J6V319"/>
<evidence type="ECO:0000313" key="2">
    <source>
        <dbReference type="Proteomes" id="UP000326546"/>
    </source>
</evidence>